<dbReference type="OrthoDB" id="1368054at2759"/>
<evidence type="ECO:0000313" key="5">
    <source>
        <dbReference type="Proteomes" id="UP001141552"/>
    </source>
</evidence>
<organism evidence="4 5">
    <name type="scientific">Turnera subulata</name>
    <dbReference type="NCBI Taxonomy" id="218843"/>
    <lineage>
        <taxon>Eukaryota</taxon>
        <taxon>Viridiplantae</taxon>
        <taxon>Streptophyta</taxon>
        <taxon>Embryophyta</taxon>
        <taxon>Tracheophyta</taxon>
        <taxon>Spermatophyta</taxon>
        <taxon>Magnoliopsida</taxon>
        <taxon>eudicotyledons</taxon>
        <taxon>Gunneridae</taxon>
        <taxon>Pentapetalae</taxon>
        <taxon>rosids</taxon>
        <taxon>fabids</taxon>
        <taxon>Malpighiales</taxon>
        <taxon>Passifloraceae</taxon>
        <taxon>Turnera</taxon>
    </lineage>
</organism>
<dbReference type="PANTHER" id="PTHR31951">
    <property type="entry name" value="BIFUNCTIONAL INHIBITOR/LIPID-TRANSFER PROTEIN/SEED STORAGE 2S ALBUMIN SUPERFAMILY PROTEIN-RELATED"/>
    <property type="match status" value="1"/>
</dbReference>
<evidence type="ECO:0000313" key="4">
    <source>
        <dbReference type="EMBL" id="KAJ4843859.1"/>
    </source>
</evidence>
<evidence type="ECO:0000259" key="3">
    <source>
        <dbReference type="Pfam" id="PF05617"/>
    </source>
</evidence>
<comment type="caution">
    <text evidence="4">The sequence shown here is derived from an EMBL/GenBank/DDBJ whole genome shotgun (WGS) entry which is preliminary data.</text>
</comment>
<reference evidence="4" key="1">
    <citation type="submission" date="2022-02" db="EMBL/GenBank/DDBJ databases">
        <authorList>
            <person name="Henning P.M."/>
            <person name="McCubbin A.G."/>
            <person name="Shore J.S."/>
        </authorList>
    </citation>
    <scope>NUCLEOTIDE SEQUENCE</scope>
    <source>
        <strain evidence="4">F60SS</strain>
        <tissue evidence="4">Leaves</tissue>
    </source>
</reference>
<dbReference type="AlphaFoldDB" id="A0A9Q0G5B4"/>
<keyword evidence="1 2" id="KW-0732">Signal</keyword>
<feature type="signal peptide" evidence="2">
    <location>
        <begin position="1"/>
        <end position="22"/>
    </location>
</feature>
<feature type="domain" description="Prolamin-like" evidence="3">
    <location>
        <begin position="72"/>
        <end position="143"/>
    </location>
</feature>
<dbReference type="InterPro" id="IPR008502">
    <property type="entry name" value="Prolamin-like"/>
</dbReference>
<proteinExistence type="predicted"/>
<evidence type="ECO:0000256" key="2">
    <source>
        <dbReference type="SAM" id="SignalP"/>
    </source>
</evidence>
<evidence type="ECO:0000256" key="1">
    <source>
        <dbReference type="ARBA" id="ARBA00022729"/>
    </source>
</evidence>
<gene>
    <name evidence="4" type="ORF">Tsubulata_036659</name>
</gene>
<accession>A0A9Q0G5B4</accession>
<dbReference type="EMBL" id="JAKUCV010002123">
    <property type="protein sequence ID" value="KAJ4843859.1"/>
    <property type="molecule type" value="Genomic_DNA"/>
</dbReference>
<dbReference type="PANTHER" id="PTHR31951:SF22">
    <property type="entry name" value="ECA1 GAMETOGENESIS RELATED FAMILY"/>
    <property type="match status" value="1"/>
</dbReference>
<reference evidence="4" key="2">
    <citation type="journal article" date="2023" name="Plants (Basel)">
        <title>Annotation of the Turnera subulata (Passifloraceae) Draft Genome Reveals the S-Locus Evolved after the Divergence of Turneroideae from Passifloroideae in a Stepwise Manner.</title>
        <authorList>
            <person name="Henning P.M."/>
            <person name="Roalson E.H."/>
            <person name="Mir W."/>
            <person name="McCubbin A.G."/>
            <person name="Shore J.S."/>
        </authorList>
    </citation>
    <scope>NUCLEOTIDE SEQUENCE</scope>
    <source>
        <strain evidence="4">F60SS</strain>
    </source>
</reference>
<feature type="chain" id="PRO_5040248200" description="Prolamin-like domain-containing protein" evidence="2">
    <location>
        <begin position="23"/>
        <end position="158"/>
    </location>
</feature>
<name>A0A9Q0G5B4_9ROSI</name>
<sequence>MAKFNIVIPILALFLMVSTGLADESFEVEISPSALSEDVYGEDPISPSPYSGEEFDEAAPPMTEEDNYVRECALVLGQDCGSQIFYGIFYDQSVNTTCCRKLVYMGKDCSDILVKSVLKYPGLGKFDPSKAYEKSGKVYEKCVGLYGDEGEAPSPSIF</sequence>
<protein>
    <recommendedName>
        <fullName evidence="3">Prolamin-like domain-containing protein</fullName>
    </recommendedName>
</protein>
<dbReference type="Proteomes" id="UP001141552">
    <property type="component" value="Unassembled WGS sequence"/>
</dbReference>
<dbReference type="Pfam" id="PF05617">
    <property type="entry name" value="Prolamin_like"/>
    <property type="match status" value="1"/>
</dbReference>
<keyword evidence="5" id="KW-1185">Reference proteome</keyword>